<sequence length="253" mass="28368">MNFVYLNAENIKFKHTVFRKLIWIIPASLTLLSMIFLFVGIGIGGFSSALISNWSMPMASLSVVILCDQAHQKEQKHQYHTLYTLPIDLKRTFTAKTILIAVNLWIISMLLASLTAVSEYALFGASAVIDHGIYYFLGYGIIWLSLLWQIPVCLFLVQKAGLVMTVIIHLFASAFGGIFISLTPLFWIFPYSWPARLMITLFGVLPNGLLVSGDSRLSLPFTQSVILALSALMLAIILTIVLAVWYGRQVYRK</sequence>
<organism evidence="2 3">
    <name type="scientific">Fusibacter paucivorans</name>
    <dbReference type="NCBI Taxonomy" id="76009"/>
    <lineage>
        <taxon>Bacteria</taxon>
        <taxon>Bacillati</taxon>
        <taxon>Bacillota</taxon>
        <taxon>Clostridia</taxon>
        <taxon>Eubacteriales</taxon>
        <taxon>Eubacteriales Family XII. Incertae Sedis</taxon>
        <taxon>Fusibacter</taxon>
    </lineage>
</organism>
<name>A0ABS5PNV7_9FIRM</name>
<dbReference type="NCBIfam" id="TIGR03732">
    <property type="entry name" value="lanti_perm_MutE"/>
    <property type="match status" value="1"/>
</dbReference>
<feature type="transmembrane region" description="Helical" evidence="1">
    <location>
        <begin position="225"/>
        <end position="246"/>
    </location>
</feature>
<dbReference type="Proteomes" id="UP000746471">
    <property type="component" value="Unassembled WGS sequence"/>
</dbReference>
<feature type="transmembrane region" description="Helical" evidence="1">
    <location>
        <begin position="133"/>
        <end position="157"/>
    </location>
</feature>
<evidence type="ECO:0000313" key="3">
    <source>
        <dbReference type="Proteomes" id="UP000746471"/>
    </source>
</evidence>
<feature type="transmembrane region" description="Helical" evidence="1">
    <location>
        <begin position="166"/>
        <end position="189"/>
    </location>
</feature>
<proteinExistence type="predicted"/>
<dbReference type="CDD" id="cd21807">
    <property type="entry name" value="ABC-2_lan_permease_MutE_EpiE-like"/>
    <property type="match status" value="1"/>
</dbReference>
<reference evidence="2 3" key="1">
    <citation type="submission" date="2021-05" db="EMBL/GenBank/DDBJ databases">
        <title>Fusibacter ferrireducens sp. nov., an anaerobic, sulfur- and Fe-reducing bacterium isolated from the mangrove sediment.</title>
        <authorList>
            <person name="Qiu D."/>
        </authorList>
    </citation>
    <scope>NUCLEOTIDE SEQUENCE [LARGE SCALE GENOMIC DNA]</scope>
    <source>
        <strain evidence="2 3">DSM 12116</strain>
    </source>
</reference>
<keyword evidence="3" id="KW-1185">Reference proteome</keyword>
<keyword evidence="1" id="KW-1133">Transmembrane helix</keyword>
<comment type="caution">
    <text evidence="2">The sequence shown here is derived from an EMBL/GenBank/DDBJ whole genome shotgun (WGS) entry which is preliminary data.</text>
</comment>
<dbReference type="InterPro" id="IPR021205">
    <property type="entry name" value="Lanti_perm_SpaE/MutE/EpiE-like"/>
</dbReference>
<feature type="transmembrane region" description="Helical" evidence="1">
    <location>
        <begin position="21"/>
        <end position="43"/>
    </location>
</feature>
<dbReference type="RefSeq" id="WP_213236703.1">
    <property type="nucleotide sequence ID" value="NZ_JAHBCL010000013.1"/>
</dbReference>
<evidence type="ECO:0000256" key="1">
    <source>
        <dbReference type="SAM" id="Phobius"/>
    </source>
</evidence>
<keyword evidence="1" id="KW-0472">Membrane</keyword>
<keyword evidence="1" id="KW-0812">Transmembrane</keyword>
<evidence type="ECO:0000313" key="2">
    <source>
        <dbReference type="EMBL" id="MBS7526850.1"/>
    </source>
</evidence>
<protein>
    <submittedName>
        <fullName evidence="2">Lantibiotic immunity ABC transporter MutE/EpiE family permease subunit</fullName>
    </submittedName>
</protein>
<accession>A0ABS5PNV7</accession>
<feature type="transmembrane region" description="Helical" evidence="1">
    <location>
        <begin position="98"/>
        <end position="121"/>
    </location>
</feature>
<feature type="transmembrane region" description="Helical" evidence="1">
    <location>
        <begin position="49"/>
        <end position="67"/>
    </location>
</feature>
<gene>
    <name evidence="2" type="ORF">KHM83_09190</name>
</gene>
<dbReference type="EMBL" id="JAHBCL010000013">
    <property type="protein sequence ID" value="MBS7526850.1"/>
    <property type="molecule type" value="Genomic_DNA"/>
</dbReference>